<keyword evidence="3" id="KW-1185">Reference proteome</keyword>
<feature type="domain" description="Dilute" evidence="1">
    <location>
        <begin position="1"/>
        <end position="130"/>
    </location>
</feature>
<dbReference type="Proteomes" id="UP001529510">
    <property type="component" value="Unassembled WGS sequence"/>
</dbReference>
<accession>A0ABD0MPT9</accession>
<evidence type="ECO:0000313" key="3">
    <source>
        <dbReference type="Proteomes" id="UP001529510"/>
    </source>
</evidence>
<comment type="caution">
    <text evidence="2">The sequence shown here is derived from an EMBL/GenBank/DDBJ whole genome shotgun (WGS) entry which is preliminary data.</text>
</comment>
<dbReference type="PANTHER" id="PTHR16027">
    <property type="entry name" value="DILUTE DOMAIN-CONTAINING PROTEIN YPR089W"/>
    <property type="match status" value="1"/>
</dbReference>
<evidence type="ECO:0000259" key="1">
    <source>
        <dbReference type="PROSITE" id="PS51126"/>
    </source>
</evidence>
<dbReference type="EMBL" id="JAMKFB020000258">
    <property type="protein sequence ID" value="KAL0151153.1"/>
    <property type="molecule type" value="Genomic_DNA"/>
</dbReference>
<dbReference type="PROSITE" id="PS51126">
    <property type="entry name" value="DILUTE"/>
    <property type="match status" value="1"/>
</dbReference>
<dbReference type="Pfam" id="PF01843">
    <property type="entry name" value="DIL"/>
    <property type="match status" value="1"/>
</dbReference>
<dbReference type="AlphaFoldDB" id="A0ABD0MPT9"/>
<sequence length="130" mass="14532">MYAVLPGLLDSNPFSESGQLRMPVGVSQILDVLKEALHLLNTFQVHSEITSQLLTYLFFFTNASLFNTLMERGSGGGFYQWSRGVQIRANLDLLMDWIQSIGMGDLAADFFQRLSSAVNLLATPKETLRQ</sequence>
<gene>
    <name evidence="2" type="ORF">M9458_053666</name>
</gene>
<reference evidence="2 3" key="1">
    <citation type="submission" date="2024-05" db="EMBL/GenBank/DDBJ databases">
        <title>Genome sequencing and assembly of Indian major carp, Cirrhinus mrigala (Hamilton, 1822).</title>
        <authorList>
            <person name="Mohindra V."/>
            <person name="Chowdhury L.M."/>
            <person name="Lal K."/>
            <person name="Jena J.K."/>
        </authorList>
    </citation>
    <scope>NUCLEOTIDE SEQUENCE [LARGE SCALE GENOMIC DNA]</scope>
    <source>
        <strain evidence="2">CM1030</strain>
        <tissue evidence="2">Blood</tissue>
    </source>
</reference>
<dbReference type="SMART" id="SM01132">
    <property type="entry name" value="DIL"/>
    <property type="match status" value="1"/>
</dbReference>
<dbReference type="InterPro" id="IPR052072">
    <property type="entry name" value="Vascular_dev_regulator"/>
</dbReference>
<organism evidence="2 3">
    <name type="scientific">Cirrhinus mrigala</name>
    <name type="common">Mrigala</name>
    <dbReference type="NCBI Taxonomy" id="683832"/>
    <lineage>
        <taxon>Eukaryota</taxon>
        <taxon>Metazoa</taxon>
        <taxon>Chordata</taxon>
        <taxon>Craniata</taxon>
        <taxon>Vertebrata</taxon>
        <taxon>Euteleostomi</taxon>
        <taxon>Actinopterygii</taxon>
        <taxon>Neopterygii</taxon>
        <taxon>Teleostei</taxon>
        <taxon>Ostariophysi</taxon>
        <taxon>Cypriniformes</taxon>
        <taxon>Cyprinidae</taxon>
        <taxon>Labeoninae</taxon>
        <taxon>Labeonini</taxon>
        <taxon>Cirrhinus</taxon>
    </lineage>
</organism>
<dbReference type="PANTHER" id="PTHR16027:SF4">
    <property type="entry name" value="RAS-INTERACTING PROTEIN 1"/>
    <property type="match status" value="1"/>
</dbReference>
<name>A0ABD0MPT9_CIRMR</name>
<feature type="non-terminal residue" evidence="2">
    <location>
        <position position="130"/>
    </location>
</feature>
<evidence type="ECO:0000313" key="2">
    <source>
        <dbReference type="EMBL" id="KAL0151153.1"/>
    </source>
</evidence>
<protein>
    <recommendedName>
        <fullName evidence="1">Dilute domain-containing protein</fullName>
    </recommendedName>
</protein>
<proteinExistence type="predicted"/>
<dbReference type="InterPro" id="IPR002710">
    <property type="entry name" value="Dilute_dom"/>
</dbReference>